<evidence type="ECO:0000256" key="3">
    <source>
        <dbReference type="SAM" id="MobiDB-lite"/>
    </source>
</evidence>
<keyword evidence="2" id="KW-0539">Nucleus</keyword>
<dbReference type="SUPFAM" id="SSF57959">
    <property type="entry name" value="Leucine zipper domain"/>
    <property type="match status" value="1"/>
</dbReference>
<dbReference type="Pfam" id="PF00170">
    <property type="entry name" value="bZIP_1"/>
    <property type="match status" value="1"/>
</dbReference>
<comment type="subcellular location">
    <subcellularLocation>
        <location evidence="1">Nucleus</location>
    </subcellularLocation>
</comment>
<dbReference type="EMBL" id="KV878590">
    <property type="protein sequence ID" value="OJJ56728.1"/>
    <property type="molecule type" value="Genomic_DNA"/>
</dbReference>
<evidence type="ECO:0000256" key="1">
    <source>
        <dbReference type="ARBA" id="ARBA00004123"/>
    </source>
</evidence>
<organism evidence="5 6">
    <name type="scientific">Aspergillus sydowii CBS 593.65</name>
    <dbReference type="NCBI Taxonomy" id="1036612"/>
    <lineage>
        <taxon>Eukaryota</taxon>
        <taxon>Fungi</taxon>
        <taxon>Dikarya</taxon>
        <taxon>Ascomycota</taxon>
        <taxon>Pezizomycotina</taxon>
        <taxon>Eurotiomycetes</taxon>
        <taxon>Eurotiomycetidae</taxon>
        <taxon>Eurotiales</taxon>
        <taxon>Aspergillaceae</taxon>
        <taxon>Aspergillus</taxon>
        <taxon>Aspergillus subgen. Nidulantes</taxon>
    </lineage>
</organism>
<accession>A0A1L9TBC3</accession>
<feature type="domain" description="BZIP" evidence="4">
    <location>
        <begin position="122"/>
        <end position="163"/>
    </location>
</feature>
<evidence type="ECO:0000313" key="6">
    <source>
        <dbReference type="Proteomes" id="UP000184356"/>
    </source>
</evidence>
<dbReference type="RefSeq" id="XP_040700534.1">
    <property type="nucleotide sequence ID" value="XM_040847552.1"/>
</dbReference>
<dbReference type="AlphaFoldDB" id="A0A1L9TBC3"/>
<name>A0A1L9TBC3_9EURO</name>
<dbReference type="VEuPathDB" id="FungiDB:ASPSYDRAFT_48004"/>
<dbReference type="InterPro" id="IPR004827">
    <property type="entry name" value="bZIP"/>
</dbReference>
<feature type="compositionally biased region" description="Polar residues" evidence="3">
    <location>
        <begin position="63"/>
        <end position="75"/>
    </location>
</feature>
<dbReference type="InterPro" id="IPR046347">
    <property type="entry name" value="bZIP_sf"/>
</dbReference>
<dbReference type="GO" id="GO:0000976">
    <property type="term" value="F:transcription cis-regulatory region binding"/>
    <property type="evidence" value="ECO:0007669"/>
    <property type="project" value="InterPro"/>
</dbReference>
<sequence>MEALQLATPQQPHMAWVTCSPSQGISNNWMLPELTTTIQPMQSLYPSFSRRDSSFLLDETDSHNNNITFFNQDNTPYPDLALQSPAMYSSPSPEQSSDSLSNVPNSPSRKGRPSKSPEKDASTRKEKKRVQNRMAQKSFRKRKQDYVEALEKRIRQLETELDA</sequence>
<reference evidence="6" key="1">
    <citation type="journal article" date="2017" name="Genome Biol.">
        <title>Comparative genomics reveals high biological diversity and specific adaptations in the industrially and medically important fungal genus Aspergillus.</title>
        <authorList>
            <person name="de Vries R.P."/>
            <person name="Riley R."/>
            <person name="Wiebenga A."/>
            <person name="Aguilar-Osorio G."/>
            <person name="Amillis S."/>
            <person name="Uchima C.A."/>
            <person name="Anderluh G."/>
            <person name="Asadollahi M."/>
            <person name="Askin M."/>
            <person name="Barry K."/>
            <person name="Battaglia E."/>
            <person name="Bayram O."/>
            <person name="Benocci T."/>
            <person name="Braus-Stromeyer S.A."/>
            <person name="Caldana C."/>
            <person name="Canovas D."/>
            <person name="Cerqueira G.C."/>
            <person name="Chen F."/>
            <person name="Chen W."/>
            <person name="Choi C."/>
            <person name="Clum A."/>
            <person name="Dos Santos R.A."/>
            <person name="Damasio A.R."/>
            <person name="Diallinas G."/>
            <person name="Emri T."/>
            <person name="Fekete E."/>
            <person name="Flipphi M."/>
            <person name="Freyberg S."/>
            <person name="Gallo A."/>
            <person name="Gournas C."/>
            <person name="Habgood R."/>
            <person name="Hainaut M."/>
            <person name="Harispe M.L."/>
            <person name="Henrissat B."/>
            <person name="Hilden K.S."/>
            <person name="Hope R."/>
            <person name="Hossain A."/>
            <person name="Karabika E."/>
            <person name="Karaffa L."/>
            <person name="Karanyi Z."/>
            <person name="Krasevec N."/>
            <person name="Kuo A."/>
            <person name="Kusch H."/>
            <person name="LaButti K."/>
            <person name="Lagendijk E.L."/>
            <person name="Lapidus A."/>
            <person name="Levasseur A."/>
            <person name="Lindquist E."/>
            <person name="Lipzen A."/>
            <person name="Logrieco A.F."/>
            <person name="MacCabe A."/>
            <person name="Maekelae M.R."/>
            <person name="Malavazi I."/>
            <person name="Melin P."/>
            <person name="Meyer V."/>
            <person name="Mielnichuk N."/>
            <person name="Miskei M."/>
            <person name="Molnar A.P."/>
            <person name="Mule G."/>
            <person name="Ngan C.Y."/>
            <person name="Orejas M."/>
            <person name="Orosz E."/>
            <person name="Ouedraogo J.P."/>
            <person name="Overkamp K.M."/>
            <person name="Park H.-S."/>
            <person name="Perrone G."/>
            <person name="Piumi F."/>
            <person name="Punt P.J."/>
            <person name="Ram A.F."/>
            <person name="Ramon A."/>
            <person name="Rauscher S."/>
            <person name="Record E."/>
            <person name="Riano-Pachon D.M."/>
            <person name="Robert V."/>
            <person name="Roehrig J."/>
            <person name="Ruller R."/>
            <person name="Salamov A."/>
            <person name="Salih N.S."/>
            <person name="Samson R.A."/>
            <person name="Sandor E."/>
            <person name="Sanguinetti M."/>
            <person name="Schuetze T."/>
            <person name="Sepcic K."/>
            <person name="Shelest E."/>
            <person name="Sherlock G."/>
            <person name="Sophianopoulou V."/>
            <person name="Squina F.M."/>
            <person name="Sun H."/>
            <person name="Susca A."/>
            <person name="Todd R.B."/>
            <person name="Tsang A."/>
            <person name="Unkles S.E."/>
            <person name="van de Wiele N."/>
            <person name="van Rossen-Uffink D."/>
            <person name="Oliveira J.V."/>
            <person name="Vesth T.C."/>
            <person name="Visser J."/>
            <person name="Yu J.-H."/>
            <person name="Zhou M."/>
            <person name="Andersen M.R."/>
            <person name="Archer D.B."/>
            <person name="Baker S.E."/>
            <person name="Benoit I."/>
            <person name="Brakhage A.A."/>
            <person name="Braus G.H."/>
            <person name="Fischer R."/>
            <person name="Frisvad J.C."/>
            <person name="Goldman G.H."/>
            <person name="Houbraken J."/>
            <person name="Oakley B."/>
            <person name="Pocsi I."/>
            <person name="Scazzocchio C."/>
            <person name="Seiboth B."/>
            <person name="vanKuyk P.A."/>
            <person name="Wortman J."/>
            <person name="Dyer P.S."/>
            <person name="Grigoriev I.V."/>
        </authorList>
    </citation>
    <scope>NUCLEOTIDE SEQUENCE [LARGE SCALE GENOMIC DNA]</scope>
    <source>
        <strain evidence="6">CBS 593.65</strain>
    </source>
</reference>
<dbReference type="GeneID" id="63763625"/>
<dbReference type="PROSITE" id="PS50217">
    <property type="entry name" value="BZIP"/>
    <property type="match status" value="1"/>
</dbReference>
<dbReference type="InterPro" id="IPR050936">
    <property type="entry name" value="AP-1-like"/>
</dbReference>
<gene>
    <name evidence="5" type="ORF">ASPSYDRAFT_48004</name>
</gene>
<protein>
    <recommendedName>
        <fullName evidence="4">BZIP domain-containing protein</fullName>
    </recommendedName>
</protein>
<keyword evidence="6" id="KW-1185">Reference proteome</keyword>
<proteinExistence type="predicted"/>
<dbReference type="PANTHER" id="PTHR40621">
    <property type="entry name" value="TRANSCRIPTION FACTOR KAPC-RELATED"/>
    <property type="match status" value="1"/>
</dbReference>
<feature type="compositionally biased region" description="Basic and acidic residues" evidence="3">
    <location>
        <begin position="115"/>
        <end position="124"/>
    </location>
</feature>
<evidence type="ECO:0000313" key="5">
    <source>
        <dbReference type="EMBL" id="OJJ56728.1"/>
    </source>
</evidence>
<dbReference type="GO" id="GO:0001228">
    <property type="term" value="F:DNA-binding transcription activator activity, RNA polymerase II-specific"/>
    <property type="evidence" value="ECO:0007669"/>
    <property type="project" value="TreeGrafter"/>
</dbReference>
<dbReference type="GO" id="GO:0090575">
    <property type="term" value="C:RNA polymerase II transcription regulator complex"/>
    <property type="evidence" value="ECO:0007669"/>
    <property type="project" value="TreeGrafter"/>
</dbReference>
<feature type="compositionally biased region" description="Low complexity" evidence="3">
    <location>
        <begin position="89"/>
        <end position="108"/>
    </location>
</feature>
<dbReference type="PANTHER" id="PTHR40621:SF7">
    <property type="entry name" value="BZIP DOMAIN-CONTAINING PROTEIN"/>
    <property type="match status" value="1"/>
</dbReference>
<dbReference type="CDD" id="cd14688">
    <property type="entry name" value="bZIP_YAP"/>
    <property type="match status" value="1"/>
</dbReference>
<evidence type="ECO:0000259" key="4">
    <source>
        <dbReference type="PROSITE" id="PS50217"/>
    </source>
</evidence>
<dbReference type="Gene3D" id="1.20.5.170">
    <property type="match status" value="1"/>
</dbReference>
<dbReference type="Proteomes" id="UP000184356">
    <property type="component" value="Unassembled WGS sequence"/>
</dbReference>
<evidence type="ECO:0000256" key="2">
    <source>
        <dbReference type="ARBA" id="ARBA00023242"/>
    </source>
</evidence>
<dbReference type="OrthoDB" id="2593073at2759"/>
<feature type="region of interest" description="Disordered" evidence="3">
    <location>
        <begin position="59"/>
        <end position="145"/>
    </location>
</feature>